<feature type="transmembrane region" description="Helical" evidence="6">
    <location>
        <begin position="80"/>
        <end position="113"/>
    </location>
</feature>
<evidence type="ECO:0000259" key="7">
    <source>
        <dbReference type="Pfam" id="PF03600"/>
    </source>
</evidence>
<evidence type="ECO:0000256" key="4">
    <source>
        <dbReference type="ARBA" id="ARBA00022989"/>
    </source>
</evidence>
<dbReference type="Pfam" id="PF03600">
    <property type="entry name" value="CitMHS"/>
    <property type="match status" value="1"/>
</dbReference>
<comment type="caution">
    <text evidence="8">The sequence shown here is derived from an EMBL/GenBank/DDBJ whole genome shotgun (WGS) entry which is preliminary data.</text>
</comment>
<feature type="transmembrane region" description="Helical" evidence="6">
    <location>
        <begin position="42"/>
        <end position="59"/>
    </location>
</feature>
<sequence length="381" mass="42825">MNRIISFCKKQVVLSISFILAVLSCLITPPSKKYLSYIDYRTILLLFSFMLFIAGLRRLGIFDKISNYLLTKVKNEKGVAIVLVLMSFFMAMFLTNDITLITIVPLTIIIFSAEATKMTREQKKLLVITLVIESLAANFGGMCMPFGSPQNMYLYSFFNMSMTHFFVTMLPFAIPGIIVLIILISLINYDNSIEDHKLESLPEPKQYSTGIHKLIIFLILFLIAIASVARLIDYRIATLIVLVVTCFLDVKALKQVNYVLLFTFIFFFIFVGNVGNIHFLETIIKDSISQHEVLASIVTSQATSNVPAAILISKFTNNGTGILIGTNIGGMGTLIASMASLITYQLLGAKYPDAKGMFIKYFSIYNFALLIVFYVYYLVIR</sequence>
<feature type="transmembrane region" description="Helical" evidence="6">
    <location>
        <begin position="358"/>
        <end position="379"/>
    </location>
</feature>
<evidence type="ECO:0000256" key="2">
    <source>
        <dbReference type="ARBA" id="ARBA00022448"/>
    </source>
</evidence>
<dbReference type="PATRIC" id="fig|1423749.3.peg.1213"/>
<evidence type="ECO:0000256" key="6">
    <source>
        <dbReference type="SAM" id="Phobius"/>
    </source>
</evidence>
<protein>
    <submittedName>
        <fullName evidence="8">Citrate transporter</fullName>
    </submittedName>
</protein>
<dbReference type="GO" id="GO:0055085">
    <property type="term" value="P:transmembrane transport"/>
    <property type="evidence" value="ECO:0007669"/>
    <property type="project" value="InterPro"/>
</dbReference>
<keyword evidence="2" id="KW-0813">Transport</keyword>
<feature type="transmembrane region" description="Helical" evidence="6">
    <location>
        <begin position="207"/>
        <end position="229"/>
    </location>
</feature>
<keyword evidence="3 6" id="KW-0812">Transmembrane</keyword>
<dbReference type="AlphaFoldDB" id="A0A0R1V506"/>
<dbReference type="InterPro" id="IPR004680">
    <property type="entry name" value="Cit_transptr-like_dom"/>
</dbReference>
<evidence type="ECO:0000256" key="3">
    <source>
        <dbReference type="ARBA" id="ARBA00022692"/>
    </source>
</evidence>
<feature type="transmembrane region" description="Helical" evidence="6">
    <location>
        <begin position="125"/>
        <end position="144"/>
    </location>
</feature>
<evidence type="ECO:0000313" key="9">
    <source>
        <dbReference type="Proteomes" id="UP000051739"/>
    </source>
</evidence>
<feature type="transmembrane region" description="Helical" evidence="6">
    <location>
        <begin position="259"/>
        <end position="280"/>
    </location>
</feature>
<feature type="transmembrane region" description="Helical" evidence="6">
    <location>
        <begin position="322"/>
        <end position="346"/>
    </location>
</feature>
<evidence type="ECO:0000256" key="5">
    <source>
        <dbReference type="ARBA" id="ARBA00023136"/>
    </source>
</evidence>
<feature type="transmembrane region" description="Helical" evidence="6">
    <location>
        <begin position="12"/>
        <end position="30"/>
    </location>
</feature>
<comment type="subcellular location">
    <subcellularLocation>
        <location evidence="1">Membrane</location>
        <topology evidence="1">Multi-pass membrane protein</topology>
    </subcellularLocation>
</comment>
<dbReference type="EMBL" id="AZFN01000031">
    <property type="protein sequence ID" value="KRM00593.1"/>
    <property type="molecule type" value="Genomic_DNA"/>
</dbReference>
<evidence type="ECO:0000256" key="1">
    <source>
        <dbReference type="ARBA" id="ARBA00004141"/>
    </source>
</evidence>
<gene>
    <name evidence="8" type="ORF">FC60_GL001189</name>
</gene>
<dbReference type="InterPro" id="IPR051475">
    <property type="entry name" value="Diverse_Ion_Transporter"/>
</dbReference>
<dbReference type="RefSeq" id="WP_056937967.1">
    <property type="nucleotide sequence ID" value="NZ_AZFN01000031.1"/>
</dbReference>
<dbReference type="PROSITE" id="PS51257">
    <property type="entry name" value="PROKAR_LIPOPROTEIN"/>
    <property type="match status" value="1"/>
</dbReference>
<evidence type="ECO:0000313" key="8">
    <source>
        <dbReference type="EMBL" id="KRM00593.1"/>
    </source>
</evidence>
<reference evidence="8 9" key="1">
    <citation type="journal article" date="2015" name="Genome Announc.">
        <title>Expanding the biotechnology potential of lactobacilli through comparative genomics of 213 strains and associated genera.</title>
        <authorList>
            <person name="Sun Z."/>
            <person name="Harris H.M."/>
            <person name="McCann A."/>
            <person name="Guo C."/>
            <person name="Argimon S."/>
            <person name="Zhang W."/>
            <person name="Yang X."/>
            <person name="Jeffery I.B."/>
            <person name="Cooney J.C."/>
            <person name="Kagawa T.F."/>
            <person name="Liu W."/>
            <person name="Song Y."/>
            <person name="Salvetti E."/>
            <person name="Wrobel A."/>
            <person name="Rasinkangas P."/>
            <person name="Parkhill J."/>
            <person name="Rea M.C."/>
            <person name="O'Sullivan O."/>
            <person name="Ritari J."/>
            <person name="Douillard F.P."/>
            <person name="Paul Ross R."/>
            <person name="Yang R."/>
            <person name="Briner A.E."/>
            <person name="Felis G.E."/>
            <person name="de Vos W.M."/>
            <person name="Barrangou R."/>
            <person name="Klaenhammer T.R."/>
            <person name="Caufield P.W."/>
            <person name="Cui Y."/>
            <person name="Zhang H."/>
            <person name="O'Toole P.W."/>
        </authorList>
    </citation>
    <scope>NUCLEOTIDE SEQUENCE [LARGE SCALE GENOMIC DNA]</scope>
    <source>
        <strain evidence="8 9">DSM 16045</strain>
    </source>
</reference>
<organism evidence="8 9">
    <name type="scientific">Limosilactobacillus gastricus DSM 16045</name>
    <dbReference type="NCBI Taxonomy" id="1423749"/>
    <lineage>
        <taxon>Bacteria</taxon>
        <taxon>Bacillati</taxon>
        <taxon>Bacillota</taxon>
        <taxon>Bacilli</taxon>
        <taxon>Lactobacillales</taxon>
        <taxon>Lactobacillaceae</taxon>
        <taxon>Limosilactobacillus</taxon>
    </lineage>
</organism>
<name>A0A0R1V506_9LACO</name>
<keyword evidence="4 6" id="KW-1133">Transmembrane helix</keyword>
<dbReference type="PANTHER" id="PTHR43568:SF1">
    <property type="entry name" value="P PROTEIN"/>
    <property type="match status" value="1"/>
</dbReference>
<dbReference type="PANTHER" id="PTHR43568">
    <property type="entry name" value="P PROTEIN"/>
    <property type="match status" value="1"/>
</dbReference>
<proteinExistence type="predicted"/>
<keyword evidence="9" id="KW-1185">Reference proteome</keyword>
<feature type="domain" description="Citrate transporter-like" evidence="7">
    <location>
        <begin position="17"/>
        <end position="313"/>
    </location>
</feature>
<accession>A0A0R1V506</accession>
<dbReference type="GO" id="GO:0016020">
    <property type="term" value="C:membrane"/>
    <property type="evidence" value="ECO:0007669"/>
    <property type="project" value="UniProtKB-SubCell"/>
</dbReference>
<feature type="transmembrane region" description="Helical" evidence="6">
    <location>
        <begin position="165"/>
        <end position="187"/>
    </location>
</feature>
<keyword evidence="5 6" id="KW-0472">Membrane</keyword>
<dbReference type="Proteomes" id="UP000051739">
    <property type="component" value="Unassembled WGS sequence"/>
</dbReference>